<reference evidence="2" key="1">
    <citation type="submission" date="2024-08" db="EMBL/GenBank/DDBJ databases">
        <title>Whole genome sequence of Tenacibaculum sp. strain pbs-1 associated with black-spot shell disease in Akoya pearl oysters.</title>
        <authorList>
            <person name="Sakatoku A."/>
            <person name="Suzuki T."/>
            <person name="Hatano K."/>
            <person name="Seki M."/>
            <person name="Tanaka D."/>
            <person name="Nakamura S."/>
            <person name="Suzuki N."/>
            <person name="Isshiki T."/>
        </authorList>
    </citation>
    <scope>NUCLEOTIDE SEQUENCE</scope>
    <source>
        <strain evidence="2">Pbs-1</strain>
    </source>
</reference>
<feature type="signal peptide" evidence="1">
    <location>
        <begin position="1"/>
        <end position="24"/>
    </location>
</feature>
<proteinExistence type="predicted"/>
<dbReference type="AlphaFoldDB" id="A0AB33KUC8"/>
<accession>A0AB33KUC8</accession>
<name>A0AB33KUC8_9FLAO</name>
<dbReference type="PROSITE" id="PS51257">
    <property type="entry name" value="PROKAR_LIPOPROTEIN"/>
    <property type="match status" value="1"/>
</dbReference>
<feature type="chain" id="PRO_5044323899" description="DUF1735 domain-containing protein" evidence="1">
    <location>
        <begin position="25"/>
        <end position="256"/>
    </location>
</feature>
<evidence type="ECO:0000256" key="1">
    <source>
        <dbReference type="SAM" id="SignalP"/>
    </source>
</evidence>
<organism evidence="2">
    <name type="scientific">Tenacibaculum sp. Pbs-1</name>
    <dbReference type="NCBI Taxonomy" id="3238748"/>
    <lineage>
        <taxon>Bacteria</taxon>
        <taxon>Pseudomonadati</taxon>
        <taxon>Bacteroidota</taxon>
        <taxon>Flavobacteriia</taxon>
        <taxon>Flavobacteriales</taxon>
        <taxon>Flavobacteriaceae</taxon>
        <taxon>Tenacibaculum</taxon>
    </lineage>
</organism>
<sequence>MKAIYKFKFLLLVLLSLVTVSCLDDSVTDFGKGPVVVQFPASELSQNFLQDGSGTVYDFEIPVQYFGGDNTPLSKDVTLTVGINSELTTATEGFEFSLSETSFTIPTGSNSAMVSLKVNSANLDSSDPKIVALEILDSSESASNNRGIILLTLQGICPSNLAGSYAYTAGNGNDVTITETGTGTYSVSNDNAFGGNYPIYVSDLCGTLTITGGYLADNFGIPVSGSGSVSEDGNTITLIYTVDGYFSNRTMVMEKK</sequence>
<gene>
    <name evidence="2" type="ORF">Pbs1_11680</name>
</gene>
<protein>
    <recommendedName>
        <fullName evidence="3">DUF1735 domain-containing protein</fullName>
    </recommendedName>
</protein>
<evidence type="ECO:0000313" key="2">
    <source>
        <dbReference type="EMBL" id="BFP67825.1"/>
    </source>
</evidence>
<dbReference type="EMBL" id="AP035888">
    <property type="protein sequence ID" value="BFP67825.1"/>
    <property type="molecule type" value="Genomic_DNA"/>
</dbReference>
<evidence type="ECO:0008006" key="3">
    <source>
        <dbReference type="Google" id="ProtNLM"/>
    </source>
</evidence>
<keyword evidence="1" id="KW-0732">Signal</keyword>